<dbReference type="InterPro" id="IPR033456">
    <property type="entry name" value="DUF5132"/>
</dbReference>
<reference evidence="1 2" key="1">
    <citation type="submission" date="2019-03" db="EMBL/GenBank/DDBJ databases">
        <title>Genomic Encyclopedia of Type Strains, Phase IV (KMG-IV): sequencing the most valuable type-strain genomes for metagenomic binning, comparative biology and taxonomic classification.</title>
        <authorList>
            <person name="Goeker M."/>
        </authorList>
    </citation>
    <scope>NUCLEOTIDE SEQUENCE [LARGE SCALE GENOMIC DNA]</scope>
    <source>
        <strain evidence="1 2">DSM 2781</strain>
    </source>
</reference>
<keyword evidence="2" id="KW-1185">Reference proteome</keyword>
<evidence type="ECO:0000313" key="2">
    <source>
        <dbReference type="Proteomes" id="UP000295733"/>
    </source>
</evidence>
<dbReference type="EMBL" id="SLXL01000006">
    <property type="protein sequence ID" value="TCP22507.1"/>
    <property type="molecule type" value="Genomic_DNA"/>
</dbReference>
<evidence type="ECO:0000313" key="1">
    <source>
        <dbReference type="EMBL" id="TCP22507.1"/>
    </source>
</evidence>
<dbReference type="Pfam" id="PF17195">
    <property type="entry name" value="DUF5132"/>
    <property type="match status" value="1"/>
</dbReference>
<protein>
    <submittedName>
        <fullName evidence="1">Uncharacterized protein DUF5132</fullName>
    </submittedName>
</protein>
<organism evidence="1 2">
    <name type="scientific">Rhodovulum adriaticum</name>
    <name type="common">Rhodopseudomonas adriatica</name>
    <dbReference type="NCBI Taxonomy" id="35804"/>
    <lineage>
        <taxon>Bacteria</taxon>
        <taxon>Pseudomonadati</taxon>
        <taxon>Pseudomonadota</taxon>
        <taxon>Alphaproteobacteria</taxon>
        <taxon>Rhodobacterales</taxon>
        <taxon>Paracoccaceae</taxon>
        <taxon>Rhodovulum</taxon>
    </lineage>
</organism>
<proteinExistence type="predicted"/>
<name>A0A4R2NLR4_RHOAD</name>
<sequence length="90" mass="9255">MSKNFFIGAAVAVGAVALIPGVATALGRAGRPLVRAGIRTGAVAYDEFRKAGAEAYEHVEDIVAEVREEMATERAAAEAEAAPPADTQDA</sequence>
<dbReference type="Proteomes" id="UP000295733">
    <property type="component" value="Unassembled WGS sequence"/>
</dbReference>
<dbReference type="AlphaFoldDB" id="A0A4R2NLR4"/>
<dbReference type="RefSeq" id="WP_165918991.1">
    <property type="nucleotide sequence ID" value="NZ_NRRP01000015.1"/>
</dbReference>
<gene>
    <name evidence="1" type="ORF">EV656_10693</name>
</gene>
<accession>A0A4R2NLR4</accession>
<comment type="caution">
    <text evidence="1">The sequence shown here is derived from an EMBL/GenBank/DDBJ whole genome shotgun (WGS) entry which is preliminary data.</text>
</comment>